<dbReference type="EMBL" id="BAABFL010000397">
    <property type="protein sequence ID" value="GAA4650462.1"/>
    <property type="molecule type" value="Genomic_DNA"/>
</dbReference>
<dbReference type="RefSeq" id="WP_345196645.1">
    <property type="nucleotide sequence ID" value="NZ_BAABFL010000397.1"/>
</dbReference>
<organism evidence="1 2">
    <name type="scientific">Kistimonas scapharcae</name>
    <dbReference type="NCBI Taxonomy" id="1036133"/>
    <lineage>
        <taxon>Bacteria</taxon>
        <taxon>Pseudomonadati</taxon>
        <taxon>Pseudomonadota</taxon>
        <taxon>Gammaproteobacteria</taxon>
        <taxon>Oceanospirillales</taxon>
        <taxon>Endozoicomonadaceae</taxon>
        <taxon>Kistimonas</taxon>
    </lineage>
</organism>
<gene>
    <name evidence="1" type="ORF">GCM10023116_27450</name>
</gene>
<protein>
    <submittedName>
        <fullName evidence="1">Uncharacterized protein</fullName>
    </submittedName>
</protein>
<reference evidence="2" key="1">
    <citation type="journal article" date="2019" name="Int. J. Syst. Evol. Microbiol.">
        <title>The Global Catalogue of Microorganisms (GCM) 10K type strain sequencing project: providing services to taxonomists for standard genome sequencing and annotation.</title>
        <authorList>
            <consortium name="The Broad Institute Genomics Platform"/>
            <consortium name="The Broad Institute Genome Sequencing Center for Infectious Disease"/>
            <person name="Wu L."/>
            <person name="Ma J."/>
        </authorList>
    </citation>
    <scope>NUCLEOTIDE SEQUENCE [LARGE SCALE GENOMIC DNA]</scope>
    <source>
        <strain evidence="2">JCM 17805</strain>
    </source>
</reference>
<evidence type="ECO:0000313" key="2">
    <source>
        <dbReference type="Proteomes" id="UP001500604"/>
    </source>
</evidence>
<evidence type="ECO:0000313" key="1">
    <source>
        <dbReference type="EMBL" id="GAA4650462.1"/>
    </source>
</evidence>
<accession>A0ABP8V6A0</accession>
<dbReference type="Proteomes" id="UP001500604">
    <property type="component" value="Unassembled WGS sequence"/>
</dbReference>
<proteinExistence type="predicted"/>
<keyword evidence="2" id="KW-1185">Reference proteome</keyword>
<comment type="caution">
    <text evidence="1">The sequence shown here is derived from an EMBL/GenBank/DDBJ whole genome shotgun (WGS) entry which is preliminary data.</text>
</comment>
<sequence>MNGSDESSGPTRKEQCKQIMLELFGPSNAAKVDYMDESECVEECREKVKALLGESFAKKFDDLE</sequence>
<name>A0ABP8V6A0_9GAMM</name>